<dbReference type="GO" id="GO:0000160">
    <property type="term" value="P:phosphorelay signal transduction system"/>
    <property type="evidence" value="ECO:0007669"/>
    <property type="project" value="InterPro"/>
</dbReference>
<organism evidence="3 4">
    <name type="scientific">Aquimarina aggregata</name>
    <dbReference type="NCBI Taxonomy" id="1642818"/>
    <lineage>
        <taxon>Bacteria</taxon>
        <taxon>Pseudomonadati</taxon>
        <taxon>Bacteroidota</taxon>
        <taxon>Flavobacteriia</taxon>
        <taxon>Flavobacteriales</taxon>
        <taxon>Flavobacteriaceae</taxon>
        <taxon>Aquimarina</taxon>
    </lineage>
</organism>
<protein>
    <recommendedName>
        <fullName evidence="2">Response regulatory domain-containing protein</fullName>
    </recommendedName>
</protein>
<dbReference type="InterPro" id="IPR001789">
    <property type="entry name" value="Sig_transdc_resp-reg_receiver"/>
</dbReference>
<comment type="caution">
    <text evidence="3">The sequence shown here is derived from an EMBL/GenBank/DDBJ whole genome shotgun (WGS) entry which is preliminary data.</text>
</comment>
<dbReference type="InterPro" id="IPR052048">
    <property type="entry name" value="ST_Response_Regulator"/>
</dbReference>
<keyword evidence="4" id="KW-1185">Reference proteome</keyword>
<feature type="domain" description="Response regulatory" evidence="2">
    <location>
        <begin position="7"/>
        <end position="124"/>
    </location>
</feature>
<keyword evidence="1" id="KW-0597">Phosphoprotein</keyword>
<dbReference type="RefSeq" id="WP_066311058.1">
    <property type="nucleotide sequence ID" value="NZ_LQRT01000003.1"/>
</dbReference>
<sequence>MKNKLKKVLLVDDSQSTNFFNKVIIEKSDVAEEISIAKNGIEALEYLHSGNIPEIIFLDLNMPVMNGWEFLIEYQKLDKGMKGSIIIVMLGASLNKKEENFIKSIPEVKESREKMLNKEIVNDIMNTYFIESISVTPSN</sequence>
<dbReference type="SUPFAM" id="SSF52172">
    <property type="entry name" value="CheY-like"/>
    <property type="match status" value="1"/>
</dbReference>
<dbReference type="Pfam" id="PF00072">
    <property type="entry name" value="Response_reg"/>
    <property type="match status" value="1"/>
</dbReference>
<dbReference type="STRING" id="1642818.AWE51_19690"/>
<feature type="modified residue" description="4-aspartylphosphate" evidence="1">
    <location>
        <position position="59"/>
    </location>
</feature>
<dbReference type="InterPro" id="IPR011006">
    <property type="entry name" value="CheY-like_superfamily"/>
</dbReference>
<dbReference type="PROSITE" id="PS50110">
    <property type="entry name" value="RESPONSE_REGULATORY"/>
    <property type="match status" value="1"/>
</dbReference>
<accession>A0A162CSR8</accession>
<evidence type="ECO:0000313" key="4">
    <source>
        <dbReference type="Proteomes" id="UP000076715"/>
    </source>
</evidence>
<dbReference type="EMBL" id="LQRT01000003">
    <property type="protein sequence ID" value="KZS41624.1"/>
    <property type="molecule type" value="Genomic_DNA"/>
</dbReference>
<evidence type="ECO:0000259" key="2">
    <source>
        <dbReference type="PROSITE" id="PS50110"/>
    </source>
</evidence>
<evidence type="ECO:0000313" key="3">
    <source>
        <dbReference type="EMBL" id="KZS41624.1"/>
    </source>
</evidence>
<evidence type="ECO:0000256" key="1">
    <source>
        <dbReference type="PROSITE-ProRule" id="PRU00169"/>
    </source>
</evidence>
<name>A0A162CSR8_9FLAO</name>
<dbReference type="OrthoDB" id="673128at2"/>
<dbReference type="PANTHER" id="PTHR43228:SF1">
    <property type="entry name" value="TWO-COMPONENT RESPONSE REGULATOR ARR22"/>
    <property type="match status" value="1"/>
</dbReference>
<dbReference type="AlphaFoldDB" id="A0A162CSR8"/>
<dbReference type="PANTHER" id="PTHR43228">
    <property type="entry name" value="TWO-COMPONENT RESPONSE REGULATOR"/>
    <property type="match status" value="1"/>
</dbReference>
<dbReference type="Gene3D" id="3.40.50.2300">
    <property type="match status" value="1"/>
</dbReference>
<gene>
    <name evidence="3" type="ORF">AWE51_19690</name>
</gene>
<reference evidence="3 4" key="1">
    <citation type="submission" date="2016-01" db="EMBL/GenBank/DDBJ databases">
        <title>The draft genome sequence of Aquimarina sp. RZW4-3-2.</title>
        <authorList>
            <person name="Wang Y."/>
        </authorList>
    </citation>
    <scope>NUCLEOTIDE SEQUENCE [LARGE SCALE GENOMIC DNA]</scope>
    <source>
        <strain evidence="3 4">RZW4-3-2</strain>
    </source>
</reference>
<proteinExistence type="predicted"/>
<dbReference type="SMART" id="SM00448">
    <property type="entry name" value="REC"/>
    <property type="match status" value="1"/>
</dbReference>
<dbReference type="Proteomes" id="UP000076715">
    <property type="component" value="Unassembled WGS sequence"/>
</dbReference>